<organism evidence="1 2">
    <name type="scientific">Dreissena polymorpha</name>
    <name type="common">Zebra mussel</name>
    <name type="synonym">Mytilus polymorpha</name>
    <dbReference type="NCBI Taxonomy" id="45954"/>
    <lineage>
        <taxon>Eukaryota</taxon>
        <taxon>Metazoa</taxon>
        <taxon>Spiralia</taxon>
        <taxon>Lophotrochozoa</taxon>
        <taxon>Mollusca</taxon>
        <taxon>Bivalvia</taxon>
        <taxon>Autobranchia</taxon>
        <taxon>Heteroconchia</taxon>
        <taxon>Euheterodonta</taxon>
        <taxon>Imparidentia</taxon>
        <taxon>Neoheterodontei</taxon>
        <taxon>Myida</taxon>
        <taxon>Dreissenoidea</taxon>
        <taxon>Dreissenidae</taxon>
        <taxon>Dreissena</taxon>
    </lineage>
</organism>
<comment type="caution">
    <text evidence="1">The sequence shown here is derived from an EMBL/GenBank/DDBJ whole genome shotgun (WGS) entry which is preliminary data.</text>
</comment>
<gene>
    <name evidence="1" type="ORF">DPMN_086766</name>
</gene>
<reference evidence="1" key="1">
    <citation type="journal article" date="2019" name="bioRxiv">
        <title>The Genome of the Zebra Mussel, Dreissena polymorpha: A Resource for Invasive Species Research.</title>
        <authorList>
            <person name="McCartney M.A."/>
            <person name="Auch B."/>
            <person name="Kono T."/>
            <person name="Mallez S."/>
            <person name="Zhang Y."/>
            <person name="Obille A."/>
            <person name="Becker A."/>
            <person name="Abrahante J.E."/>
            <person name="Garbe J."/>
            <person name="Badalamenti J.P."/>
            <person name="Herman A."/>
            <person name="Mangelson H."/>
            <person name="Liachko I."/>
            <person name="Sullivan S."/>
            <person name="Sone E.D."/>
            <person name="Koren S."/>
            <person name="Silverstein K.A.T."/>
            <person name="Beckman K.B."/>
            <person name="Gohl D.M."/>
        </authorList>
    </citation>
    <scope>NUCLEOTIDE SEQUENCE</scope>
    <source>
        <strain evidence="1">Duluth1</strain>
        <tissue evidence="1">Whole animal</tissue>
    </source>
</reference>
<keyword evidence="2" id="KW-1185">Reference proteome</keyword>
<evidence type="ECO:0000313" key="2">
    <source>
        <dbReference type="Proteomes" id="UP000828390"/>
    </source>
</evidence>
<accession>A0A9D4KR09</accession>
<dbReference type="Proteomes" id="UP000828390">
    <property type="component" value="Unassembled WGS sequence"/>
</dbReference>
<name>A0A9D4KR09_DREPO</name>
<reference evidence="1" key="2">
    <citation type="submission" date="2020-11" db="EMBL/GenBank/DDBJ databases">
        <authorList>
            <person name="McCartney M.A."/>
            <person name="Auch B."/>
            <person name="Kono T."/>
            <person name="Mallez S."/>
            <person name="Becker A."/>
            <person name="Gohl D.M."/>
            <person name="Silverstein K.A.T."/>
            <person name="Koren S."/>
            <person name="Bechman K.B."/>
            <person name="Herman A."/>
            <person name="Abrahante J.E."/>
            <person name="Garbe J."/>
        </authorList>
    </citation>
    <scope>NUCLEOTIDE SEQUENCE</scope>
    <source>
        <strain evidence="1">Duluth1</strain>
        <tissue evidence="1">Whole animal</tissue>
    </source>
</reference>
<evidence type="ECO:0000313" key="1">
    <source>
        <dbReference type="EMBL" id="KAH3844508.1"/>
    </source>
</evidence>
<dbReference type="EMBL" id="JAIWYP010000003">
    <property type="protein sequence ID" value="KAH3844508.1"/>
    <property type="molecule type" value="Genomic_DNA"/>
</dbReference>
<protein>
    <submittedName>
        <fullName evidence="1">Uncharacterized protein</fullName>
    </submittedName>
</protein>
<proteinExistence type="predicted"/>
<sequence>MTLTSMGAVDIHETSRHPGEKEVILRGPYTLILDIYEDEKDLVGVPCSVMEALVITSNRDHIPTSQPGPEDDLARDMYAAIVTVTRSEYAVQYCQSKGLHKDASDFQEILNNARFQLDKCWNL</sequence>
<dbReference type="AlphaFoldDB" id="A0A9D4KR09"/>